<reference evidence="1 2" key="1">
    <citation type="submission" date="2019-05" db="EMBL/GenBank/DDBJ databases">
        <title>Draft genome sequence of Pelagicola sp. DSW4-44.</title>
        <authorList>
            <person name="Oh J."/>
        </authorList>
    </citation>
    <scope>NUCLEOTIDE SEQUENCE [LARGE SCALE GENOMIC DNA]</scope>
    <source>
        <strain evidence="1 2">DSW4-44</strain>
    </source>
</reference>
<organism evidence="1 2">
    <name type="scientific">Parasedimentitalea maritima</name>
    <dbReference type="NCBI Taxonomy" id="2578117"/>
    <lineage>
        <taxon>Bacteria</taxon>
        <taxon>Pseudomonadati</taxon>
        <taxon>Pseudomonadota</taxon>
        <taxon>Alphaproteobacteria</taxon>
        <taxon>Rhodobacterales</taxon>
        <taxon>Paracoccaceae</taxon>
        <taxon>Parasedimentitalea</taxon>
    </lineage>
</organism>
<dbReference type="Proteomes" id="UP000305041">
    <property type="component" value="Unassembled WGS sequence"/>
</dbReference>
<accession>A0ABY2UNJ7</accession>
<evidence type="ECO:0000313" key="1">
    <source>
        <dbReference type="EMBL" id="TLP55487.1"/>
    </source>
</evidence>
<comment type="caution">
    <text evidence="1">The sequence shown here is derived from an EMBL/GenBank/DDBJ whole genome shotgun (WGS) entry which is preliminary data.</text>
</comment>
<evidence type="ECO:0000313" key="2">
    <source>
        <dbReference type="Proteomes" id="UP000305041"/>
    </source>
</evidence>
<dbReference type="EMBL" id="VAUA01000015">
    <property type="protein sequence ID" value="TLP55487.1"/>
    <property type="molecule type" value="Genomic_DNA"/>
</dbReference>
<name>A0ABY2UNJ7_9RHOB</name>
<gene>
    <name evidence="1" type="ORF">FEE96_22480</name>
</gene>
<sequence length="89" mass="9582">MLRSCMKAAASSRKCRASEVGKSKVGVVRTAVSRLSEGECPVFPFSLLDMMTALGWKLQLDGFGTNGRFGPFSTGWSILMIDDKICSGT</sequence>
<keyword evidence="2" id="KW-1185">Reference proteome</keyword>
<proteinExistence type="predicted"/>
<protein>
    <submittedName>
        <fullName evidence="1">Uncharacterized protein</fullName>
    </submittedName>
</protein>